<dbReference type="PANTHER" id="PTHR46401:SF2">
    <property type="entry name" value="GLYCOSYLTRANSFERASE WBBK-RELATED"/>
    <property type="match status" value="1"/>
</dbReference>
<dbReference type="Proteomes" id="UP000235114">
    <property type="component" value="Unassembled WGS sequence"/>
</dbReference>
<dbReference type="Gene3D" id="3.40.50.2000">
    <property type="entry name" value="Glycogen Phosphorylase B"/>
    <property type="match status" value="2"/>
</dbReference>
<evidence type="ECO:0000313" key="7">
    <source>
        <dbReference type="Proteomes" id="UP000234951"/>
    </source>
</evidence>
<dbReference type="EMBL" id="PGVD01000022">
    <property type="protein sequence ID" value="PLR98373.1"/>
    <property type="molecule type" value="Genomic_DNA"/>
</dbReference>
<gene>
    <name evidence="5" type="ORF">CU635_17000</name>
    <name evidence="6" type="ORF">CVD25_08370</name>
</gene>
<dbReference type="InterPro" id="IPR028098">
    <property type="entry name" value="Glyco_trans_4-like_N"/>
</dbReference>
<organism evidence="5 7">
    <name type="scientific">Bacillus canaveralius</name>
    <dbReference type="NCBI Taxonomy" id="1403243"/>
    <lineage>
        <taxon>Bacteria</taxon>
        <taxon>Bacillati</taxon>
        <taxon>Bacillota</taxon>
        <taxon>Bacilli</taxon>
        <taxon>Bacillales</taxon>
        <taxon>Bacillaceae</taxon>
        <taxon>Bacillus</taxon>
    </lineage>
</organism>
<comment type="caution">
    <text evidence="5">The sequence shown here is derived from an EMBL/GenBank/DDBJ whole genome shotgun (WGS) entry which is preliminary data.</text>
</comment>
<dbReference type="CDD" id="cd03809">
    <property type="entry name" value="GT4_MtfB-like"/>
    <property type="match status" value="1"/>
</dbReference>
<accession>A0A2N5GID1</accession>
<evidence type="ECO:0000259" key="4">
    <source>
        <dbReference type="Pfam" id="PF13439"/>
    </source>
</evidence>
<reference evidence="6 8" key="2">
    <citation type="submission" date="2017-12" db="EMBL/GenBank/DDBJ databases">
        <title>Comparative Functional Genomics of Dry Heat Resistant strains isolated from the Viking Spacecraft.</title>
        <authorList>
            <person name="Seuylemezian A."/>
            <person name="Cooper K."/>
            <person name="Vaishampayan P."/>
        </authorList>
    </citation>
    <scope>NUCLEOTIDE SEQUENCE [LARGE SCALE GENOMIC DNA]</scope>
    <source>
        <strain evidence="6 8">ATCC 29669</strain>
    </source>
</reference>
<dbReference type="EMBL" id="PGVA01000044">
    <property type="protein sequence ID" value="PLR80749.1"/>
    <property type="molecule type" value="Genomic_DNA"/>
</dbReference>
<comment type="similarity">
    <text evidence="1">Belongs to the glycosyltransferase group 1 family. Glycosyltransferase 4 subfamily.</text>
</comment>
<dbReference type="GO" id="GO:0016757">
    <property type="term" value="F:glycosyltransferase activity"/>
    <property type="evidence" value="ECO:0007669"/>
    <property type="project" value="InterPro"/>
</dbReference>
<dbReference type="InterPro" id="IPR001296">
    <property type="entry name" value="Glyco_trans_1"/>
</dbReference>
<name>A0A2N5GID1_9BACI</name>
<dbReference type="GO" id="GO:0009103">
    <property type="term" value="P:lipopolysaccharide biosynthetic process"/>
    <property type="evidence" value="ECO:0007669"/>
    <property type="project" value="TreeGrafter"/>
</dbReference>
<evidence type="ECO:0000313" key="5">
    <source>
        <dbReference type="EMBL" id="PLR80749.1"/>
    </source>
</evidence>
<dbReference type="FunFam" id="3.40.50.2000:FF:000119">
    <property type="entry name" value="Glycosyl transferase group 1"/>
    <property type="match status" value="1"/>
</dbReference>
<proteinExistence type="inferred from homology"/>
<dbReference type="Pfam" id="PF13439">
    <property type="entry name" value="Glyco_transf_4"/>
    <property type="match status" value="1"/>
</dbReference>
<dbReference type="OrthoDB" id="9797829at2"/>
<evidence type="ECO:0008006" key="9">
    <source>
        <dbReference type="Google" id="ProtNLM"/>
    </source>
</evidence>
<evidence type="ECO:0000256" key="2">
    <source>
        <dbReference type="ARBA" id="ARBA00022679"/>
    </source>
</evidence>
<protein>
    <recommendedName>
        <fullName evidence="9">Glycosyltransferase family 1 protein</fullName>
    </recommendedName>
</protein>
<dbReference type="AlphaFoldDB" id="A0A2N5GID1"/>
<reference evidence="5 7" key="1">
    <citation type="submission" date="2017-11" db="EMBL/GenBank/DDBJ databases">
        <title>Comparitive Functional Genomics of Dry Heat Resistant strains isolated from the Viking Spacecraft.</title>
        <authorList>
            <person name="Seuylemezian A."/>
            <person name="Cooper K."/>
            <person name="Vaishampayan P."/>
        </authorList>
    </citation>
    <scope>NUCLEOTIDE SEQUENCE [LARGE SCALE GENOMIC DNA]</scope>
    <source>
        <strain evidence="5 7">M4.6</strain>
    </source>
</reference>
<dbReference type="Proteomes" id="UP000234951">
    <property type="component" value="Unassembled WGS sequence"/>
</dbReference>
<feature type="domain" description="Glycosyl transferase family 1" evidence="3">
    <location>
        <begin position="201"/>
        <end position="366"/>
    </location>
</feature>
<evidence type="ECO:0000313" key="8">
    <source>
        <dbReference type="Proteomes" id="UP000235114"/>
    </source>
</evidence>
<keyword evidence="8" id="KW-1185">Reference proteome</keyword>
<dbReference type="PANTHER" id="PTHR46401">
    <property type="entry name" value="GLYCOSYLTRANSFERASE WBBK-RELATED"/>
    <property type="match status" value="1"/>
</dbReference>
<dbReference type="Pfam" id="PF00534">
    <property type="entry name" value="Glycos_transf_1"/>
    <property type="match status" value="1"/>
</dbReference>
<feature type="domain" description="Glycosyltransferase subfamily 4-like N-terminal" evidence="4">
    <location>
        <begin position="59"/>
        <end position="192"/>
    </location>
</feature>
<dbReference type="SUPFAM" id="SSF53756">
    <property type="entry name" value="UDP-Glycosyltransferase/glycogen phosphorylase"/>
    <property type="match status" value="1"/>
</dbReference>
<evidence type="ECO:0000256" key="1">
    <source>
        <dbReference type="ARBA" id="ARBA00009481"/>
    </source>
</evidence>
<evidence type="ECO:0000313" key="6">
    <source>
        <dbReference type="EMBL" id="PLR98373.1"/>
    </source>
</evidence>
<evidence type="ECO:0000259" key="3">
    <source>
        <dbReference type="Pfam" id="PF00534"/>
    </source>
</evidence>
<keyword evidence="2" id="KW-0808">Transferase</keyword>
<sequence length="390" mass="44782">MTNSNSKNCIISQSYDRINDCLRGVKLNIAFDTFYTSSASNFRGIGDYTRNMIENIMRLNKTHSIFFFSPDPYQDTSIQINKLQSFLTNNSIDLYHVTSPVEYLFNHNELLNREWFGDVKLAVTFYDVIPLIYPEIYLSDPIVKNKFLYIMDFIKNCDTIFAISETTKKDGVKYFDMDSEKISVVYGGIDRQFFQINKDSDVKLNNQVNQPYILFIGGMEFRKNLERVLHAFAIINHKLETQYQFVMTGFFSEVEKQKILQLAAAQGIENQLIYTGYVPKAELINLYSNSSLFIFPSLYEGLGLPIIEAMACGAPVLTSNTSALNEIANDACYKVNPESIEEISEGIYNMLTKSKLLERYKQEGPKLAAKFNWENVASQILSCYTDMYVN</sequence>